<dbReference type="InterPro" id="IPR002502">
    <property type="entry name" value="Amidase_domain"/>
</dbReference>
<dbReference type="GO" id="GO:0071555">
    <property type="term" value="P:cell wall organization"/>
    <property type="evidence" value="ECO:0007669"/>
    <property type="project" value="UniProtKB-KW"/>
</dbReference>
<dbReference type="FunFam" id="3.40.80.10:FF:000002">
    <property type="entry name" value="1,6-anhydro-N-acetylmuramyl-L-alanine amidase"/>
    <property type="match status" value="1"/>
</dbReference>
<comment type="caution">
    <text evidence="14">The sequence shown here is derived from an EMBL/GenBank/DDBJ whole genome shotgun (WGS) entry which is preliminary data.</text>
</comment>
<dbReference type="GO" id="GO:0046872">
    <property type="term" value="F:metal ion binding"/>
    <property type="evidence" value="ECO:0007669"/>
    <property type="project" value="UniProtKB-KW"/>
</dbReference>
<dbReference type="EC" id="3.5.1.28" evidence="5"/>
<sequence>MESIPVSGRAAWPDDTLSRLRGTGRLPGARWCPSPNFGPRPEGEEISLLVIHNISLPPGEFGGSAIEAFFCNRLDPDAHPYFRTIADLRVSAHALIRRDGEVVQFVSLLDRAWHAGRSCFQGREECNDFSIGIELEGTDDTPYTDTQYHRLAELAALIMAAWPGIDVSRIAGHSDIAPGRKTDPGPAFDWSHFRHQLARMTGDDAQELA</sequence>
<dbReference type="Gene3D" id="3.40.80.10">
    <property type="entry name" value="Peptidoglycan recognition protein-like"/>
    <property type="match status" value="1"/>
</dbReference>
<dbReference type="SMART" id="SM00644">
    <property type="entry name" value="Ami_2"/>
    <property type="match status" value="1"/>
</dbReference>
<comment type="similarity">
    <text evidence="4">Belongs to the N-acetylmuramoyl-L-alanine amidase 2 family.</text>
</comment>
<dbReference type="AlphaFoldDB" id="A0A1V2DPB3"/>
<dbReference type="GO" id="GO:0009254">
    <property type="term" value="P:peptidoglycan turnover"/>
    <property type="evidence" value="ECO:0007669"/>
    <property type="project" value="TreeGrafter"/>
</dbReference>
<comment type="cofactor">
    <cofactor evidence="2">
        <name>Zn(2+)</name>
        <dbReference type="ChEBI" id="CHEBI:29105"/>
    </cofactor>
</comment>
<comment type="subcellular location">
    <subcellularLocation>
        <location evidence="3">Cytoplasm</location>
    </subcellularLocation>
</comment>
<keyword evidence="15" id="KW-1185">Reference proteome</keyword>
<keyword evidence="7" id="KW-0479">Metal-binding</keyword>
<dbReference type="SUPFAM" id="SSF55846">
    <property type="entry name" value="N-acetylmuramoyl-L-alanine amidase-like"/>
    <property type="match status" value="1"/>
</dbReference>
<proteinExistence type="inferred from homology"/>
<evidence type="ECO:0000256" key="9">
    <source>
        <dbReference type="ARBA" id="ARBA00022833"/>
    </source>
</evidence>
<dbReference type="GO" id="GO:0009253">
    <property type="term" value="P:peptidoglycan catabolic process"/>
    <property type="evidence" value="ECO:0007669"/>
    <property type="project" value="InterPro"/>
</dbReference>
<evidence type="ECO:0000256" key="8">
    <source>
        <dbReference type="ARBA" id="ARBA00022801"/>
    </source>
</evidence>
<name>A0A1V2DPB3_9GAMM</name>
<keyword evidence="9" id="KW-0862">Zinc</keyword>
<evidence type="ECO:0000256" key="1">
    <source>
        <dbReference type="ARBA" id="ARBA00001561"/>
    </source>
</evidence>
<evidence type="ECO:0000256" key="10">
    <source>
        <dbReference type="ARBA" id="ARBA00023316"/>
    </source>
</evidence>
<dbReference type="CDD" id="cd06583">
    <property type="entry name" value="PGRP"/>
    <property type="match status" value="1"/>
</dbReference>
<dbReference type="Pfam" id="PF01510">
    <property type="entry name" value="Amidase_2"/>
    <property type="match status" value="1"/>
</dbReference>
<dbReference type="PANTHER" id="PTHR30417">
    <property type="entry name" value="N-ACETYLMURAMOYL-L-ALANINE AMIDASE AMID"/>
    <property type="match status" value="1"/>
</dbReference>
<dbReference type="InterPro" id="IPR051206">
    <property type="entry name" value="NAMLAA_amidase_2"/>
</dbReference>
<gene>
    <name evidence="14" type="ORF">BTO32_15700</name>
</gene>
<evidence type="ECO:0000256" key="5">
    <source>
        <dbReference type="ARBA" id="ARBA00011901"/>
    </source>
</evidence>
<comment type="catalytic activity">
    <reaction evidence="1">
        <text>Hydrolyzes the link between N-acetylmuramoyl residues and L-amino acid residues in certain cell-wall glycopeptides.</text>
        <dbReference type="EC" id="3.5.1.28"/>
    </reaction>
</comment>
<evidence type="ECO:0000256" key="7">
    <source>
        <dbReference type="ARBA" id="ARBA00022723"/>
    </source>
</evidence>
<dbReference type="EMBL" id="MSCW01000010">
    <property type="protein sequence ID" value="ONF42462.1"/>
    <property type="molecule type" value="Genomic_DNA"/>
</dbReference>
<evidence type="ECO:0000259" key="13">
    <source>
        <dbReference type="SMART" id="SM00644"/>
    </source>
</evidence>
<protein>
    <recommendedName>
        <fullName evidence="11">1,6-anhydro-N-acetylmuramyl-L-alanine amidase AmpD</fullName>
        <ecNumber evidence="5">3.5.1.28</ecNumber>
    </recommendedName>
    <alternativeName>
        <fullName evidence="12">N-acetylmuramoyl-L-alanine amidase</fullName>
    </alternativeName>
</protein>
<dbReference type="GO" id="GO:0008745">
    <property type="term" value="F:N-acetylmuramoyl-L-alanine amidase activity"/>
    <property type="evidence" value="ECO:0007669"/>
    <property type="project" value="UniProtKB-EC"/>
</dbReference>
<feature type="domain" description="N-acetylmuramoyl-L-alanine amidase" evidence="13">
    <location>
        <begin position="34"/>
        <end position="185"/>
    </location>
</feature>
<dbReference type="OrthoDB" id="9794842at2"/>
<evidence type="ECO:0000256" key="4">
    <source>
        <dbReference type="ARBA" id="ARBA00007553"/>
    </source>
</evidence>
<evidence type="ECO:0000256" key="3">
    <source>
        <dbReference type="ARBA" id="ARBA00004496"/>
    </source>
</evidence>
<evidence type="ECO:0000256" key="12">
    <source>
        <dbReference type="ARBA" id="ARBA00042615"/>
    </source>
</evidence>
<dbReference type="PANTHER" id="PTHR30417:SF4">
    <property type="entry name" value="1,6-ANHYDRO-N-ACETYLMURAMYL-L-ALANINE AMIDASE AMPD"/>
    <property type="match status" value="1"/>
</dbReference>
<dbReference type="Proteomes" id="UP000189339">
    <property type="component" value="Unassembled WGS sequence"/>
</dbReference>
<evidence type="ECO:0000313" key="15">
    <source>
        <dbReference type="Proteomes" id="UP000189339"/>
    </source>
</evidence>
<reference evidence="14 15" key="1">
    <citation type="submission" date="2016-12" db="EMBL/GenBank/DDBJ databases">
        <title>Marinobacter lutaoensis whole genome sequencing.</title>
        <authorList>
            <person name="Verma A."/>
            <person name="Krishnamurthi S."/>
        </authorList>
    </citation>
    <scope>NUCLEOTIDE SEQUENCE [LARGE SCALE GENOMIC DNA]</scope>
    <source>
        <strain evidence="14 15">T5054</strain>
    </source>
</reference>
<keyword evidence="10" id="KW-0961">Cell wall biogenesis/degradation</keyword>
<evidence type="ECO:0000256" key="11">
    <source>
        <dbReference type="ARBA" id="ARBA00039257"/>
    </source>
</evidence>
<keyword evidence="8" id="KW-0378">Hydrolase</keyword>
<accession>A0A1V2DPB3</accession>
<evidence type="ECO:0000256" key="2">
    <source>
        <dbReference type="ARBA" id="ARBA00001947"/>
    </source>
</evidence>
<dbReference type="NCBIfam" id="NF008758">
    <property type="entry name" value="PRK11789.1"/>
    <property type="match status" value="1"/>
</dbReference>
<evidence type="ECO:0000313" key="14">
    <source>
        <dbReference type="EMBL" id="ONF42462.1"/>
    </source>
</evidence>
<dbReference type="GO" id="GO:0005737">
    <property type="term" value="C:cytoplasm"/>
    <property type="evidence" value="ECO:0007669"/>
    <property type="project" value="UniProtKB-SubCell"/>
</dbReference>
<dbReference type="STRING" id="135739.BTO32_15700"/>
<keyword evidence="6" id="KW-0963">Cytoplasm</keyword>
<organism evidence="14 15">
    <name type="scientific">Marinobacter lutaoensis</name>
    <dbReference type="NCBI Taxonomy" id="135739"/>
    <lineage>
        <taxon>Bacteria</taxon>
        <taxon>Pseudomonadati</taxon>
        <taxon>Pseudomonadota</taxon>
        <taxon>Gammaproteobacteria</taxon>
        <taxon>Pseudomonadales</taxon>
        <taxon>Marinobacteraceae</taxon>
        <taxon>Marinobacter</taxon>
    </lineage>
</organism>
<dbReference type="InterPro" id="IPR036505">
    <property type="entry name" value="Amidase/PGRP_sf"/>
</dbReference>
<evidence type="ECO:0000256" key="6">
    <source>
        <dbReference type="ARBA" id="ARBA00022490"/>
    </source>
</evidence>